<evidence type="ECO:0000313" key="5">
    <source>
        <dbReference type="EMBL" id="MBO8470512.1"/>
    </source>
</evidence>
<dbReference type="Pfam" id="PF13174">
    <property type="entry name" value="TPR_6"/>
    <property type="match status" value="1"/>
</dbReference>
<evidence type="ECO:0000256" key="3">
    <source>
        <dbReference type="SAM" id="Phobius"/>
    </source>
</evidence>
<evidence type="ECO:0000256" key="2">
    <source>
        <dbReference type="SAM" id="Coils"/>
    </source>
</evidence>
<dbReference type="Gene3D" id="1.25.40.10">
    <property type="entry name" value="Tetratricopeptide repeat domain"/>
    <property type="match status" value="1"/>
</dbReference>
<dbReference type="AlphaFoldDB" id="A0A9D9IDA2"/>
<keyword evidence="3" id="KW-1133">Transmembrane helix</keyword>
<keyword evidence="3" id="KW-0812">Transmembrane</keyword>
<dbReference type="EMBL" id="JADIMB010000026">
    <property type="protein sequence ID" value="MBO8470512.1"/>
    <property type="molecule type" value="Genomic_DNA"/>
</dbReference>
<dbReference type="SMART" id="SM00028">
    <property type="entry name" value="TPR"/>
    <property type="match status" value="3"/>
</dbReference>
<evidence type="ECO:0000256" key="4">
    <source>
        <dbReference type="SAM" id="SignalP"/>
    </source>
</evidence>
<feature type="coiled-coil region" evidence="2">
    <location>
        <begin position="392"/>
        <end position="419"/>
    </location>
</feature>
<gene>
    <name evidence="5" type="ORF">IAB82_01810</name>
</gene>
<evidence type="ECO:0000256" key="1">
    <source>
        <dbReference type="PROSITE-ProRule" id="PRU00339"/>
    </source>
</evidence>
<feature type="chain" id="PRO_5038985645" description="Tetratricopeptide repeat protein" evidence="4">
    <location>
        <begin position="16"/>
        <end position="553"/>
    </location>
</feature>
<keyword evidence="3" id="KW-0472">Membrane</keyword>
<accession>A0A9D9IDA2</accession>
<dbReference type="PROSITE" id="PS51257">
    <property type="entry name" value="PROKAR_LIPOPROTEIN"/>
    <property type="match status" value="1"/>
</dbReference>
<feature type="transmembrane region" description="Helical" evidence="3">
    <location>
        <begin position="357"/>
        <end position="377"/>
    </location>
</feature>
<evidence type="ECO:0000313" key="6">
    <source>
        <dbReference type="Proteomes" id="UP000823603"/>
    </source>
</evidence>
<dbReference type="PROSITE" id="PS50005">
    <property type="entry name" value="TPR"/>
    <property type="match status" value="1"/>
</dbReference>
<proteinExistence type="predicted"/>
<keyword evidence="1" id="KW-0802">TPR repeat</keyword>
<name>A0A9D9IDA2_9BACT</name>
<sequence>MKRYIIAAISILAFAASMVSCTDHEVIRQLDDVEAYINEHPDSALSVLDSMSAESIQGREANAKFALLYSIALNKSYIDIDNDSILAPAINYYRKHGTPSDRMKTLFYQARIQFNAEDYQAAIVTLSKAEKLAGQIPDSLYLGMIYSDESVIYNINYNSSEEHRYARMAYECFAEAGMEDRALIAKYSLGVSYHSLRQYDEAIGIYREVLPLFMERLDTAMITECMKSYAFTAAVKDPSDPETCIRMFTDVVNVYHEPLSVKEYGSLAYAYALKGDYNTADAILSRIHRYPDSRFWIYKTDRLSGKYREALESLEEATSRQDSVVYATLQESSAKALGTYYKLQTAVAENRAANLRLLVVTLVFSLLVFTAAVILVLRHKKIKQEAERELLLSIAETSIREKEQEKGKFERQLADLRRTISSQRKSRFSILKELCEKYTLYEGRGDQQKFIREHIMPMLDSIRKDSGSHSDFEDMIDRGLDNVIQKLRADMKNFTENDFILISYVIAGFDASLIARLMDINKNDVYSRKHRLTARILKAETGNAGLYKEIFAQ</sequence>
<evidence type="ECO:0008006" key="7">
    <source>
        <dbReference type="Google" id="ProtNLM"/>
    </source>
</evidence>
<feature type="signal peptide" evidence="4">
    <location>
        <begin position="1"/>
        <end position="15"/>
    </location>
</feature>
<dbReference type="SUPFAM" id="SSF48452">
    <property type="entry name" value="TPR-like"/>
    <property type="match status" value="1"/>
</dbReference>
<protein>
    <recommendedName>
        <fullName evidence="7">Tetratricopeptide repeat protein</fullName>
    </recommendedName>
</protein>
<dbReference type="InterPro" id="IPR011990">
    <property type="entry name" value="TPR-like_helical_dom_sf"/>
</dbReference>
<reference evidence="5" key="1">
    <citation type="submission" date="2020-10" db="EMBL/GenBank/DDBJ databases">
        <authorList>
            <person name="Gilroy R."/>
        </authorList>
    </citation>
    <scope>NUCLEOTIDE SEQUENCE</scope>
    <source>
        <strain evidence="5">B2-22910</strain>
    </source>
</reference>
<dbReference type="Proteomes" id="UP000823603">
    <property type="component" value="Unassembled WGS sequence"/>
</dbReference>
<dbReference type="InterPro" id="IPR019734">
    <property type="entry name" value="TPR_rpt"/>
</dbReference>
<reference evidence="5" key="2">
    <citation type="journal article" date="2021" name="PeerJ">
        <title>Extensive microbial diversity within the chicken gut microbiome revealed by metagenomics and culture.</title>
        <authorList>
            <person name="Gilroy R."/>
            <person name="Ravi A."/>
            <person name="Getino M."/>
            <person name="Pursley I."/>
            <person name="Horton D.L."/>
            <person name="Alikhan N.F."/>
            <person name="Baker D."/>
            <person name="Gharbi K."/>
            <person name="Hall N."/>
            <person name="Watson M."/>
            <person name="Adriaenssens E.M."/>
            <person name="Foster-Nyarko E."/>
            <person name="Jarju S."/>
            <person name="Secka A."/>
            <person name="Antonio M."/>
            <person name="Oren A."/>
            <person name="Chaudhuri R.R."/>
            <person name="La Ragione R."/>
            <person name="Hildebrand F."/>
            <person name="Pallen M.J."/>
        </authorList>
    </citation>
    <scope>NUCLEOTIDE SEQUENCE</scope>
    <source>
        <strain evidence="5">B2-22910</strain>
    </source>
</reference>
<feature type="repeat" description="TPR" evidence="1">
    <location>
        <begin position="183"/>
        <end position="216"/>
    </location>
</feature>
<organism evidence="5 6">
    <name type="scientific">Candidatus Cryptobacteroides faecavium</name>
    <dbReference type="NCBI Taxonomy" id="2840762"/>
    <lineage>
        <taxon>Bacteria</taxon>
        <taxon>Pseudomonadati</taxon>
        <taxon>Bacteroidota</taxon>
        <taxon>Bacteroidia</taxon>
        <taxon>Bacteroidales</taxon>
        <taxon>Candidatus Cryptobacteroides</taxon>
    </lineage>
</organism>
<comment type="caution">
    <text evidence="5">The sequence shown here is derived from an EMBL/GenBank/DDBJ whole genome shotgun (WGS) entry which is preliminary data.</text>
</comment>
<keyword evidence="2" id="KW-0175">Coiled coil</keyword>
<keyword evidence="4" id="KW-0732">Signal</keyword>